<proteinExistence type="inferred from homology"/>
<keyword evidence="6 8" id="KW-0472">Membrane</keyword>
<evidence type="ECO:0000256" key="2">
    <source>
        <dbReference type="ARBA" id="ARBA00010992"/>
    </source>
</evidence>
<dbReference type="HOGENOM" id="CLU_001265_42_1_1"/>
<feature type="region of interest" description="Disordered" evidence="7">
    <location>
        <begin position="525"/>
        <end position="557"/>
    </location>
</feature>
<evidence type="ECO:0000313" key="10">
    <source>
        <dbReference type="EMBL" id="EDK44671.1"/>
    </source>
</evidence>
<gene>
    <name evidence="10" type="ORF">LELG_02850</name>
</gene>
<feature type="transmembrane region" description="Helical" evidence="8">
    <location>
        <begin position="32"/>
        <end position="49"/>
    </location>
</feature>
<comment type="subcellular location">
    <subcellularLocation>
        <location evidence="1">Membrane</location>
        <topology evidence="1">Multi-pass membrane protein</topology>
    </subcellularLocation>
</comment>
<feature type="transmembrane region" description="Helical" evidence="8">
    <location>
        <begin position="169"/>
        <end position="187"/>
    </location>
</feature>
<dbReference type="Gene3D" id="1.20.1250.20">
    <property type="entry name" value="MFS general substrate transporter like domains"/>
    <property type="match status" value="1"/>
</dbReference>
<feature type="domain" description="Major facilitator superfamily (MFS) profile" evidence="9">
    <location>
        <begin position="36"/>
        <end position="482"/>
    </location>
</feature>
<name>A5DZR3_LODEL</name>
<keyword evidence="4 8" id="KW-0812">Transmembrane</keyword>
<dbReference type="OMA" id="ISSAVCQ"/>
<dbReference type="FunCoup" id="A5DZR3">
    <property type="interactions" value="212"/>
</dbReference>
<dbReference type="GeneID" id="5233154"/>
<feature type="region of interest" description="Disordered" evidence="7">
    <location>
        <begin position="737"/>
        <end position="785"/>
    </location>
</feature>
<feature type="compositionally biased region" description="Low complexity" evidence="7">
    <location>
        <begin position="754"/>
        <end position="779"/>
    </location>
</feature>
<keyword evidence="5 8" id="KW-1133">Transmembrane helix</keyword>
<dbReference type="GO" id="GO:0016020">
    <property type="term" value="C:membrane"/>
    <property type="evidence" value="ECO:0007669"/>
    <property type="project" value="UniProtKB-SubCell"/>
</dbReference>
<dbReference type="PROSITE" id="PS50850">
    <property type="entry name" value="MFS"/>
    <property type="match status" value="1"/>
</dbReference>
<dbReference type="KEGG" id="lel:PVL30_003690"/>
<evidence type="ECO:0000256" key="5">
    <source>
        <dbReference type="ARBA" id="ARBA00022989"/>
    </source>
</evidence>
<evidence type="ECO:0000256" key="8">
    <source>
        <dbReference type="SAM" id="Phobius"/>
    </source>
</evidence>
<keyword evidence="3" id="KW-0813">Transport</keyword>
<dbReference type="InterPro" id="IPR003663">
    <property type="entry name" value="Sugar/inositol_transpt"/>
</dbReference>
<dbReference type="Pfam" id="PF00083">
    <property type="entry name" value="Sugar_tr"/>
    <property type="match status" value="1"/>
</dbReference>
<evidence type="ECO:0000256" key="6">
    <source>
        <dbReference type="ARBA" id="ARBA00023136"/>
    </source>
</evidence>
<keyword evidence="11" id="KW-1185">Reference proteome</keyword>
<dbReference type="InterPro" id="IPR005828">
    <property type="entry name" value="MFS_sugar_transport-like"/>
</dbReference>
<protein>
    <recommendedName>
        <fullName evidence="9">Major facilitator superfamily (MFS) profile domain-containing protein</fullName>
    </recommendedName>
</protein>
<evidence type="ECO:0000259" key="9">
    <source>
        <dbReference type="PROSITE" id="PS50850"/>
    </source>
</evidence>
<feature type="transmembrane region" description="Helical" evidence="8">
    <location>
        <begin position="293"/>
        <end position="315"/>
    </location>
</feature>
<dbReference type="PANTHER" id="PTHR48022:SF16">
    <property type="entry name" value="HIGH GLUCOSE SENSOR RGT2-RELATED"/>
    <property type="match status" value="1"/>
</dbReference>
<dbReference type="InParanoid" id="A5DZR3"/>
<feature type="transmembrane region" description="Helical" evidence="8">
    <location>
        <begin position="327"/>
        <end position="349"/>
    </location>
</feature>
<comment type="similarity">
    <text evidence="2">Belongs to the major facilitator superfamily. Sugar transporter (TC 2.A.1.1) family.</text>
</comment>
<accession>A5DZR3</accession>
<dbReference type="AlphaFoldDB" id="A5DZR3"/>
<evidence type="ECO:0000256" key="7">
    <source>
        <dbReference type="SAM" id="MobiDB-lite"/>
    </source>
</evidence>
<feature type="transmembrane region" description="Helical" evidence="8">
    <location>
        <begin position="111"/>
        <end position="133"/>
    </location>
</feature>
<feature type="transmembrane region" description="Helical" evidence="8">
    <location>
        <begin position="458"/>
        <end position="478"/>
    </location>
</feature>
<dbReference type="GO" id="GO:0005351">
    <property type="term" value="F:carbohydrate:proton symporter activity"/>
    <property type="evidence" value="ECO:0007669"/>
    <property type="project" value="TreeGrafter"/>
</dbReference>
<dbReference type="InterPro" id="IPR020846">
    <property type="entry name" value="MFS_dom"/>
</dbReference>
<feature type="transmembrane region" description="Helical" evidence="8">
    <location>
        <begin position="356"/>
        <end position="378"/>
    </location>
</feature>
<dbReference type="STRING" id="379508.A5DZR3"/>
<dbReference type="PROSITE" id="PS00217">
    <property type="entry name" value="SUGAR_TRANSPORT_2"/>
    <property type="match status" value="1"/>
</dbReference>
<dbReference type="InterPro" id="IPR005829">
    <property type="entry name" value="Sugar_transporter_CS"/>
</dbReference>
<evidence type="ECO:0000256" key="1">
    <source>
        <dbReference type="ARBA" id="ARBA00004141"/>
    </source>
</evidence>
<feature type="compositionally biased region" description="Polar residues" evidence="7">
    <location>
        <begin position="525"/>
        <end position="535"/>
    </location>
</feature>
<dbReference type="OrthoDB" id="6612291at2759"/>
<dbReference type="InterPro" id="IPR036259">
    <property type="entry name" value="MFS_trans_sf"/>
</dbReference>
<dbReference type="SUPFAM" id="SSF103473">
    <property type="entry name" value="MFS general substrate transporter"/>
    <property type="match status" value="1"/>
</dbReference>
<dbReference type="CDD" id="cd17356">
    <property type="entry name" value="MFS_HXT"/>
    <property type="match status" value="1"/>
</dbReference>
<dbReference type="PRINTS" id="PR00171">
    <property type="entry name" value="SUGRTRNSPORT"/>
</dbReference>
<evidence type="ECO:0000313" key="11">
    <source>
        <dbReference type="Proteomes" id="UP000001996"/>
    </source>
</evidence>
<dbReference type="EMBL" id="CH981526">
    <property type="protein sequence ID" value="EDK44671.1"/>
    <property type="molecule type" value="Genomic_DNA"/>
</dbReference>
<dbReference type="InterPro" id="IPR050360">
    <property type="entry name" value="MFS_Sugar_Transporters"/>
</dbReference>
<feature type="compositionally biased region" description="Basic and acidic residues" evidence="7">
    <location>
        <begin position="536"/>
        <end position="551"/>
    </location>
</feature>
<feature type="transmembrane region" description="Helical" evidence="8">
    <location>
        <begin position="199"/>
        <end position="220"/>
    </location>
</feature>
<dbReference type="eggNOG" id="KOG0254">
    <property type="taxonomic scope" value="Eukaryota"/>
</dbReference>
<dbReference type="PANTHER" id="PTHR48022">
    <property type="entry name" value="PLASTIDIC GLUCOSE TRANSPORTER 4"/>
    <property type="match status" value="1"/>
</dbReference>
<evidence type="ECO:0000256" key="4">
    <source>
        <dbReference type="ARBA" id="ARBA00022692"/>
    </source>
</evidence>
<evidence type="ECO:0000256" key="3">
    <source>
        <dbReference type="ARBA" id="ARBA00022448"/>
    </source>
</evidence>
<sequence>MKLWSFIDQLFYDNTIEEEYYKKLRQKSSSNSAFIVGLVAAVGGFMYGYDTGLINDLLEMKYVYTHFPGNSQNFSTHERAITVGSLSLGTFIGALIAPLTSDNYGRKFSIIMSGGIIFNIGCILQICSVELALLCVGRLVVGIAVGILSAIVPLYQAEASPKWLRGSVVFTYQWAITWGFLIASAICQGTRRMNNSGSYRIPIGMQFLWSSILVGGMLCLPESPRFYAQKNNLPRALDALAKLRRLPQDDDDLIEELVEIKANYDYELSFGRTKIWDCFKSGGGRHKQGLRMLTGMGVQFFQQCSGVNFIFYYGVNFFSSAGVKSSYIMSLVTYVVNVVFTIPGIILIDTVGRRPLLFWGGIGMACSNFIIAIAGVSVQERQTNAILCVSFACVFITFFASTWGGCTWALCSDIYSISIRQKAVSLTAATNWLVNFIFAFITPYLIDTGAHTAALGSKIFFMWGGLNVLGTLFVYFTVYETKGLKLEEVDYMYAHCTNPRTSTKFKSTKIQYDQMDENYNLIANSQPASTTSNDASNEKDIHDTSTHEHSDSTQANGINNNEALFVVDSARSSIELGVDVDAEGPYLDGAGFIGTTTSASASTSAKGNTNTNTNANANANANSSITRKSRKFSFGSNIASINSSKTVPQPTTSSQPNNDYQIYLESLKKQYSQHYINSASIIRKISSERSGTTSNSHHMQVPQDAYFIDDGPDFVQVDDLQHGVEMNENIPTTIIAAPFYNQPPSDSDSDSDSDSNSNSDSDSNSDSNLNPNSNLDLDPGSQPGI</sequence>
<dbReference type="NCBIfam" id="TIGR00879">
    <property type="entry name" value="SP"/>
    <property type="match status" value="1"/>
</dbReference>
<feature type="transmembrane region" description="Helical" evidence="8">
    <location>
        <begin position="423"/>
        <end position="446"/>
    </location>
</feature>
<feature type="transmembrane region" description="Helical" evidence="8">
    <location>
        <begin position="139"/>
        <end position="157"/>
    </location>
</feature>
<dbReference type="Proteomes" id="UP000001996">
    <property type="component" value="Unassembled WGS sequence"/>
</dbReference>
<dbReference type="VEuPathDB" id="FungiDB:LELG_02850"/>
<reference evidence="10 11" key="1">
    <citation type="journal article" date="2009" name="Nature">
        <title>Evolution of pathogenicity and sexual reproduction in eight Candida genomes.</title>
        <authorList>
            <person name="Butler G."/>
            <person name="Rasmussen M.D."/>
            <person name="Lin M.F."/>
            <person name="Santos M.A."/>
            <person name="Sakthikumar S."/>
            <person name="Munro C.A."/>
            <person name="Rheinbay E."/>
            <person name="Grabherr M."/>
            <person name="Forche A."/>
            <person name="Reedy J.L."/>
            <person name="Agrafioti I."/>
            <person name="Arnaud M.B."/>
            <person name="Bates S."/>
            <person name="Brown A.J."/>
            <person name="Brunke S."/>
            <person name="Costanzo M.C."/>
            <person name="Fitzpatrick D.A."/>
            <person name="de Groot P.W."/>
            <person name="Harris D."/>
            <person name="Hoyer L.L."/>
            <person name="Hube B."/>
            <person name="Klis F.M."/>
            <person name="Kodira C."/>
            <person name="Lennard N."/>
            <person name="Logue M.E."/>
            <person name="Martin R."/>
            <person name="Neiman A.M."/>
            <person name="Nikolaou E."/>
            <person name="Quail M.A."/>
            <person name="Quinn J."/>
            <person name="Santos M.C."/>
            <person name="Schmitzberger F.F."/>
            <person name="Sherlock G."/>
            <person name="Shah P."/>
            <person name="Silverstein K.A."/>
            <person name="Skrzypek M.S."/>
            <person name="Soll D."/>
            <person name="Staggs R."/>
            <person name="Stansfield I."/>
            <person name="Stumpf M.P."/>
            <person name="Sudbery P.E."/>
            <person name="Srikantha T."/>
            <person name="Zeng Q."/>
            <person name="Berman J."/>
            <person name="Berriman M."/>
            <person name="Heitman J."/>
            <person name="Gow N.A."/>
            <person name="Lorenz M.C."/>
            <person name="Birren B.W."/>
            <person name="Kellis M."/>
            <person name="Cuomo C.A."/>
        </authorList>
    </citation>
    <scope>NUCLEOTIDE SEQUENCE [LARGE SCALE GENOMIC DNA]</scope>
    <source>
        <strain evidence="11">ATCC 11503 / BCRC 21390 / CBS 2605 / JCM 1781 / NBRC 1676 / NRRL YB-4239</strain>
    </source>
</reference>
<feature type="transmembrane region" description="Helical" evidence="8">
    <location>
        <begin position="384"/>
        <end position="411"/>
    </location>
</feature>
<organism evidence="10 11">
    <name type="scientific">Lodderomyces elongisporus (strain ATCC 11503 / CBS 2605 / JCM 1781 / NBRC 1676 / NRRL YB-4239)</name>
    <name type="common">Yeast</name>
    <name type="synonym">Saccharomyces elongisporus</name>
    <dbReference type="NCBI Taxonomy" id="379508"/>
    <lineage>
        <taxon>Eukaryota</taxon>
        <taxon>Fungi</taxon>
        <taxon>Dikarya</taxon>
        <taxon>Ascomycota</taxon>
        <taxon>Saccharomycotina</taxon>
        <taxon>Pichiomycetes</taxon>
        <taxon>Debaryomycetaceae</taxon>
        <taxon>Candida/Lodderomyces clade</taxon>
        <taxon>Lodderomyces</taxon>
    </lineage>
</organism>